<evidence type="ECO:0000256" key="4">
    <source>
        <dbReference type="ARBA" id="ARBA00022692"/>
    </source>
</evidence>
<dbReference type="InterPro" id="IPR018584">
    <property type="entry name" value="GT87"/>
</dbReference>
<keyword evidence="2" id="KW-1003">Cell membrane</keyword>
<dbReference type="RefSeq" id="WP_150598429.1">
    <property type="nucleotide sequence ID" value="NZ_CABPRW010000001.1"/>
</dbReference>
<evidence type="ECO:0000256" key="7">
    <source>
        <dbReference type="ARBA" id="ARBA00024033"/>
    </source>
</evidence>
<reference evidence="9 10" key="1">
    <citation type="submission" date="2019-08" db="EMBL/GenBank/DDBJ databases">
        <authorList>
            <person name="Peeters C."/>
        </authorList>
    </citation>
    <scope>NUCLEOTIDE SEQUENCE [LARGE SCALE GENOMIC DNA]</scope>
    <source>
        <strain evidence="9 10">LMG 31113</strain>
    </source>
</reference>
<feature type="transmembrane region" description="Helical" evidence="8">
    <location>
        <begin position="186"/>
        <end position="210"/>
    </location>
</feature>
<accession>A0A5E4RLH0</accession>
<evidence type="ECO:0000256" key="3">
    <source>
        <dbReference type="ARBA" id="ARBA00022679"/>
    </source>
</evidence>
<keyword evidence="5 8" id="KW-1133">Transmembrane helix</keyword>
<dbReference type="GO" id="GO:0005886">
    <property type="term" value="C:plasma membrane"/>
    <property type="evidence" value="ECO:0007669"/>
    <property type="project" value="UniProtKB-SubCell"/>
</dbReference>
<evidence type="ECO:0000313" key="10">
    <source>
        <dbReference type="Proteomes" id="UP000382577"/>
    </source>
</evidence>
<sequence>MQIADSEIAKGIAPPKPGWLTRERVVVYGAALLLCQLLVLGIWAVRWALHEPGVPPMGVDFRVFWSASYLSLHDSPLAAFDLLKIADVEDSMFPGRYAPWVYPPTFQLLVYPLALLPYALSYVSFFAIGIACVLWAFPPAGKRGSLPWIAVVAFPGIWIATAHGQNSLLTAALAAGAFGQLARRPWLAGMCAGMLMFKPQLAVLFPLLFLCGRHFRALAAMTVTATLFVAISTLVFGVPLWVKCFEVASWFNATVTDHASGGVMRAMTSVFATVRRLGGSVPVAYTAHAIVAVPVVLTTLWLWTREEIPLDLKAAAAVIATLMIQPYILHYDLAWLLLPIVYLCRDRATRSAWTQRERAIVCLAWCLPLLSLLPSYFPAILPPAVLGLPALFVVTIATNCRKASHPS</sequence>
<dbReference type="AlphaFoldDB" id="A0A5E4RLH0"/>
<gene>
    <name evidence="9" type="ORF">PFI31113_00265</name>
</gene>
<keyword evidence="6 8" id="KW-0472">Membrane</keyword>
<evidence type="ECO:0000256" key="1">
    <source>
        <dbReference type="ARBA" id="ARBA00004651"/>
    </source>
</evidence>
<dbReference type="Pfam" id="PF09594">
    <property type="entry name" value="GT87"/>
    <property type="match status" value="1"/>
</dbReference>
<name>A0A5E4RLH0_9BURK</name>
<evidence type="ECO:0000256" key="2">
    <source>
        <dbReference type="ARBA" id="ARBA00022475"/>
    </source>
</evidence>
<feature type="transmembrane region" description="Helical" evidence="8">
    <location>
        <begin position="285"/>
        <end position="303"/>
    </location>
</feature>
<dbReference type="EMBL" id="CABPRW010000001">
    <property type="protein sequence ID" value="VVD64157.1"/>
    <property type="molecule type" value="Genomic_DNA"/>
</dbReference>
<feature type="transmembrane region" description="Helical" evidence="8">
    <location>
        <begin position="25"/>
        <end position="49"/>
    </location>
</feature>
<dbReference type="OrthoDB" id="9060950at2"/>
<evidence type="ECO:0008006" key="11">
    <source>
        <dbReference type="Google" id="ProtNLM"/>
    </source>
</evidence>
<organism evidence="9 10">
    <name type="scientific">Pandoraea fibrosis</name>
    <dbReference type="NCBI Taxonomy" id="1891094"/>
    <lineage>
        <taxon>Bacteria</taxon>
        <taxon>Pseudomonadati</taxon>
        <taxon>Pseudomonadota</taxon>
        <taxon>Betaproteobacteria</taxon>
        <taxon>Burkholderiales</taxon>
        <taxon>Burkholderiaceae</taxon>
        <taxon>Pandoraea</taxon>
    </lineage>
</organism>
<evidence type="ECO:0000313" key="9">
    <source>
        <dbReference type="EMBL" id="VVD64157.1"/>
    </source>
</evidence>
<evidence type="ECO:0000256" key="8">
    <source>
        <dbReference type="SAM" id="Phobius"/>
    </source>
</evidence>
<feature type="transmembrane region" description="Helical" evidence="8">
    <location>
        <begin position="217"/>
        <end position="242"/>
    </location>
</feature>
<keyword evidence="4 8" id="KW-0812">Transmembrane</keyword>
<protein>
    <recommendedName>
        <fullName evidence="11">DUF2029 domain-containing protein</fullName>
    </recommendedName>
</protein>
<dbReference type="Proteomes" id="UP000382577">
    <property type="component" value="Unassembled WGS sequence"/>
</dbReference>
<comment type="subcellular location">
    <subcellularLocation>
        <location evidence="1">Cell membrane</location>
        <topology evidence="1">Multi-pass membrane protein</topology>
    </subcellularLocation>
</comment>
<feature type="transmembrane region" description="Helical" evidence="8">
    <location>
        <begin position="109"/>
        <end position="136"/>
    </location>
</feature>
<keyword evidence="3" id="KW-0808">Transferase</keyword>
<evidence type="ECO:0000256" key="5">
    <source>
        <dbReference type="ARBA" id="ARBA00022989"/>
    </source>
</evidence>
<comment type="similarity">
    <text evidence="7">Belongs to the glycosyltransferase 87 family.</text>
</comment>
<feature type="transmembrane region" description="Helical" evidence="8">
    <location>
        <begin position="315"/>
        <end position="338"/>
    </location>
</feature>
<feature type="transmembrane region" description="Helical" evidence="8">
    <location>
        <begin position="383"/>
        <end position="400"/>
    </location>
</feature>
<proteinExistence type="inferred from homology"/>
<evidence type="ECO:0000256" key="6">
    <source>
        <dbReference type="ARBA" id="ARBA00023136"/>
    </source>
</evidence>
<dbReference type="GO" id="GO:0016758">
    <property type="term" value="F:hexosyltransferase activity"/>
    <property type="evidence" value="ECO:0007669"/>
    <property type="project" value="InterPro"/>
</dbReference>
<feature type="transmembrane region" description="Helical" evidence="8">
    <location>
        <begin position="148"/>
        <end position="166"/>
    </location>
</feature>